<dbReference type="AlphaFoldDB" id="A0A3G8YFH8"/>
<name>A0A3G8YFH8_9DEIO</name>
<keyword evidence="1" id="KW-0732">Signal</keyword>
<dbReference type="RefSeq" id="WP_124873401.1">
    <property type="nucleotide sequence ID" value="NZ_CP034184.1"/>
</dbReference>
<feature type="signal peptide" evidence="1">
    <location>
        <begin position="1"/>
        <end position="22"/>
    </location>
</feature>
<evidence type="ECO:0000313" key="3">
    <source>
        <dbReference type="Proteomes" id="UP000276417"/>
    </source>
</evidence>
<gene>
    <name evidence="2" type="ORF">EHF33_14330</name>
</gene>
<reference evidence="2 3" key="1">
    <citation type="submission" date="2018-11" db="EMBL/GenBank/DDBJ databases">
        <title>Deinococcus shelandsis sp. nov., isolated from South Shetland Islands soil of Antarctica.</title>
        <authorList>
            <person name="Tian J."/>
        </authorList>
    </citation>
    <scope>NUCLEOTIDE SEQUENCE [LARGE SCALE GENOMIC DNA]</scope>
    <source>
        <strain evidence="2 3">S14-83T</strain>
    </source>
</reference>
<organism evidence="2 3">
    <name type="scientific">Deinococcus psychrotolerans</name>
    <dbReference type="NCBI Taxonomy" id="2489213"/>
    <lineage>
        <taxon>Bacteria</taxon>
        <taxon>Thermotogati</taxon>
        <taxon>Deinococcota</taxon>
        <taxon>Deinococci</taxon>
        <taxon>Deinococcales</taxon>
        <taxon>Deinococcaceae</taxon>
        <taxon>Deinococcus</taxon>
    </lineage>
</organism>
<accession>A0A3G8YFH8</accession>
<dbReference type="KEGG" id="dph:EHF33_14330"/>
<proteinExistence type="predicted"/>
<keyword evidence="3" id="KW-1185">Reference proteome</keyword>
<feature type="chain" id="PRO_5018008072" evidence="1">
    <location>
        <begin position="23"/>
        <end position="285"/>
    </location>
</feature>
<evidence type="ECO:0000313" key="2">
    <source>
        <dbReference type="EMBL" id="AZI44089.1"/>
    </source>
</evidence>
<sequence length="285" mass="29794">MSLKQLVLAGALLLGIAQAQFASTLDPSAQELLQRVTGGGQEGPVVQLGGAPADLLKALPPGSRVIGTVTYPGLPGRGPGGNTTVYFDSSLPPGQVVKSFAATLGPTWKQATGTLSPYEAQGGFQQSAQITQTTFYRTTPPQILRVSTQVVGAVTQVSLSRQEDENVKQTIPYLAAPPPLPPGFLTLPKLSAPKGSTVNLSGTGNSSDGITQNARIETKLSRQEVINHYAAQLRQAGWTLVTQANVSTASSSIWTFKQDGRDRLGILIIAGTSPYSGTLISQGTR</sequence>
<dbReference type="OrthoDB" id="70700at2"/>
<protein>
    <submittedName>
        <fullName evidence="2">Uncharacterized protein</fullName>
    </submittedName>
</protein>
<dbReference type="Proteomes" id="UP000276417">
    <property type="component" value="Chromosome 2"/>
</dbReference>
<dbReference type="EMBL" id="CP034184">
    <property type="protein sequence ID" value="AZI44089.1"/>
    <property type="molecule type" value="Genomic_DNA"/>
</dbReference>
<evidence type="ECO:0000256" key="1">
    <source>
        <dbReference type="SAM" id="SignalP"/>
    </source>
</evidence>